<reference evidence="1 2" key="1">
    <citation type="submission" date="2020-01" db="EMBL/GenBank/DDBJ databases">
        <title>Dynamics of blaIMP-6 dissemination in carbapenem resistant Enterobacteriacea isolated from regional surveillance in Osaka, Japan.</title>
        <authorList>
            <person name="Abe R."/>
            <person name="Akeda Y."/>
            <person name="Sugawara Y."/>
            <person name="Yamamoto N."/>
            <person name="Tomono K."/>
            <person name="Takeuchi D."/>
            <person name="Kawahara R."/>
            <person name="Hamada S."/>
        </authorList>
    </citation>
    <scope>NUCLEOTIDE SEQUENCE [LARGE SCALE GENOMIC DNA]</scope>
    <source>
        <strain evidence="1 2">E300</strain>
    </source>
</reference>
<evidence type="ECO:0000313" key="2">
    <source>
        <dbReference type="Proteomes" id="UP000467488"/>
    </source>
</evidence>
<evidence type="ECO:0000313" key="1">
    <source>
        <dbReference type="EMBL" id="BBU82902.1"/>
    </source>
</evidence>
<dbReference type="AlphaFoldDB" id="A0A8S0FR71"/>
<gene>
    <name evidence="1" type="ORF">EIMP300_43020</name>
</gene>
<evidence type="ECO:0008006" key="3">
    <source>
        <dbReference type="Google" id="ProtNLM"/>
    </source>
</evidence>
<protein>
    <recommendedName>
        <fullName evidence="3">Transposase</fullName>
    </recommendedName>
</protein>
<dbReference type="Proteomes" id="UP000467488">
    <property type="component" value="Chromosome"/>
</dbReference>
<name>A0A8S0FR71_ECOLX</name>
<dbReference type="EMBL" id="AP022360">
    <property type="protein sequence ID" value="BBU82902.1"/>
    <property type="molecule type" value="Genomic_DNA"/>
</dbReference>
<sequence length="150" mass="17208">MFLPLLGQQLEAWISGELVRLFNQGQEVAVHPRKRTYGYSTRNEHMPEAHRQHATWTPERLLEWAGHIGSETHSYVLHILNSRPHPEQSYRFCLGLLNLHKKYSKARLNAACARALKTKVWRLSGIKSRGKGPVSVVILTAAYVFVFHRG</sequence>
<proteinExistence type="predicted"/>
<accession>A0A8S0FR71</accession>
<organism evidence="1 2">
    <name type="scientific">Escherichia coli</name>
    <dbReference type="NCBI Taxonomy" id="562"/>
    <lineage>
        <taxon>Bacteria</taxon>
        <taxon>Pseudomonadati</taxon>
        <taxon>Pseudomonadota</taxon>
        <taxon>Gammaproteobacteria</taxon>
        <taxon>Enterobacterales</taxon>
        <taxon>Enterobacteriaceae</taxon>
        <taxon>Escherichia</taxon>
    </lineage>
</organism>